<evidence type="ECO:0000313" key="2">
    <source>
        <dbReference type="Proteomes" id="UP000326702"/>
    </source>
</evidence>
<dbReference type="InterPro" id="IPR008554">
    <property type="entry name" value="Glutaredoxin-like"/>
</dbReference>
<dbReference type="KEGG" id="lxl:KDY119_00689"/>
<evidence type="ECO:0008006" key="3">
    <source>
        <dbReference type="Google" id="ProtNLM"/>
    </source>
</evidence>
<sequence length="82" mass="9083">MPAGDPRVVLYVREACHLCEDARAVVGQACAEAGERFVERDVDADPALRAEYGELVPVVTVDGVRQGYWRLDGDRVRRALAR</sequence>
<name>A0A5P9Q9V5_9MICO</name>
<dbReference type="PROSITE" id="PS51354">
    <property type="entry name" value="GLUTAREDOXIN_2"/>
    <property type="match status" value="1"/>
</dbReference>
<reference evidence="1 2" key="1">
    <citation type="submission" date="2019-10" db="EMBL/GenBank/DDBJ databases">
        <title>Genome sequence of Luteimicrobium xylanilyticum HY-24.</title>
        <authorList>
            <person name="Kim D.Y."/>
            <person name="Park H.-Y."/>
        </authorList>
    </citation>
    <scope>NUCLEOTIDE SEQUENCE [LARGE SCALE GENOMIC DNA]</scope>
    <source>
        <strain evidence="1 2">HY-24</strain>
    </source>
</reference>
<organism evidence="1 2">
    <name type="scientific">Luteimicrobium xylanilyticum</name>
    <dbReference type="NCBI Taxonomy" id="1133546"/>
    <lineage>
        <taxon>Bacteria</taxon>
        <taxon>Bacillati</taxon>
        <taxon>Actinomycetota</taxon>
        <taxon>Actinomycetes</taxon>
        <taxon>Micrococcales</taxon>
        <taxon>Luteimicrobium</taxon>
    </lineage>
</organism>
<protein>
    <recommendedName>
        <fullName evidence="3">Glutaredoxin-like protein</fullName>
    </recommendedName>
</protein>
<accession>A0A5P9Q9V5</accession>
<keyword evidence="2" id="KW-1185">Reference proteome</keyword>
<dbReference type="Pfam" id="PF05768">
    <property type="entry name" value="Glrx-like"/>
    <property type="match status" value="1"/>
</dbReference>
<proteinExistence type="predicted"/>
<dbReference type="InterPro" id="IPR036249">
    <property type="entry name" value="Thioredoxin-like_sf"/>
</dbReference>
<dbReference type="AlphaFoldDB" id="A0A5P9Q9V5"/>
<dbReference type="EMBL" id="CP045529">
    <property type="protein sequence ID" value="QFU97195.1"/>
    <property type="molecule type" value="Genomic_DNA"/>
</dbReference>
<evidence type="ECO:0000313" key="1">
    <source>
        <dbReference type="EMBL" id="QFU97195.1"/>
    </source>
</evidence>
<dbReference type="SUPFAM" id="SSF52833">
    <property type="entry name" value="Thioredoxin-like"/>
    <property type="match status" value="1"/>
</dbReference>
<dbReference type="Gene3D" id="3.40.30.10">
    <property type="entry name" value="Glutaredoxin"/>
    <property type="match status" value="1"/>
</dbReference>
<gene>
    <name evidence="1" type="ORF">KDY119_00689</name>
</gene>
<dbReference type="Proteomes" id="UP000326702">
    <property type="component" value="Chromosome"/>
</dbReference>
<dbReference type="OrthoDB" id="8779161at2"/>